<comment type="function">
    <text evidence="11">Catalyzes two activities which are involved in the cyclic version of arginine biosynthesis: the synthesis of N-acetylglutamate from glutamate and acetyl-CoA as the acetyl donor, and of ornithine by transacetylation between N(2)-acetylornithine and glutamate.</text>
</comment>
<comment type="subunit">
    <text evidence="3 11">Heterotetramer of two alpha and two beta chains.</text>
</comment>
<keyword evidence="9 11" id="KW-0511">Multifunctional enzyme</keyword>
<dbReference type="GO" id="GO:0004042">
    <property type="term" value="F:L-glutamate N-acetyltransferase activity"/>
    <property type="evidence" value="ECO:0007669"/>
    <property type="project" value="UniProtKB-UniRule"/>
</dbReference>
<dbReference type="Proteomes" id="UP000040453">
    <property type="component" value="Unassembled WGS sequence"/>
</dbReference>
<dbReference type="STRING" id="545501.BN997_00946"/>
<dbReference type="EC" id="2.3.1.1" evidence="11"/>
<dbReference type="InterPro" id="IPR002813">
    <property type="entry name" value="Arg_biosynth_ArgJ"/>
</dbReference>
<dbReference type="CDD" id="cd02152">
    <property type="entry name" value="OAT"/>
    <property type="match status" value="1"/>
</dbReference>
<dbReference type="HAMAP" id="MF_01106">
    <property type="entry name" value="ArgJ"/>
    <property type="match status" value="1"/>
</dbReference>
<evidence type="ECO:0000256" key="9">
    <source>
        <dbReference type="ARBA" id="ARBA00023268"/>
    </source>
</evidence>
<dbReference type="GO" id="GO:0004358">
    <property type="term" value="F:L-glutamate N-acetyltransferase activity, acting on acetyl-L-ornithine as donor"/>
    <property type="evidence" value="ECO:0007669"/>
    <property type="project" value="UniProtKB-UniRule"/>
</dbReference>
<dbReference type="GO" id="GO:0006526">
    <property type="term" value="P:L-arginine biosynthetic process"/>
    <property type="evidence" value="ECO:0007669"/>
    <property type="project" value="UniProtKB-UniRule"/>
</dbReference>
<dbReference type="GO" id="GO:0006592">
    <property type="term" value="P:ornithine biosynthetic process"/>
    <property type="evidence" value="ECO:0007669"/>
    <property type="project" value="TreeGrafter"/>
</dbReference>
<dbReference type="NCBIfam" id="TIGR00120">
    <property type="entry name" value="ArgJ"/>
    <property type="match status" value="1"/>
</dbReference>
<protein>
    <recommendedName>
        <fullName evidence="11">Arginine biosynthesis bifunctional protein ArgJ</fullName>
    </recommendedName>
    <domain>
        <recommendedName>
            <fullName evidence="11">Glutamate N-acetyltransferase</fullName>
            <ecNumber evidence="11">2.3.1.35</ecNumber>
        </recommendedName>
        <alternativeName>
            <fullName evidence="11">Ornithine acetyltransferase</fullName>
            <shortName evidence="11">OATase</shortName>
        </alternativeName>
        <alternativeName>
            <fullName evidence="11">Ornithine transacetylase</fullName>
        </alternativeName>
    </domain>
    <domain>
        <recommendedName>
            <fullName evidence="11">Amino-acid acetyltransferase</fullName>
            <ecNumber evidence="11">2.3.1.1</ecNumber>
        </recommendedName>
        <alternativeName>
            <fullName evidence="11">N-acetylglutamate synthase</fullName>
            <shortName evidence="11">AGSase</shortName>
        </alternativeName>
    </domain>
    <component>
        <recommendedName>
            <fullName evidence="11">Arginine biosynthesis bifunctional protein ArgJ alpha chain</fullName>
        </recommendedName>
    </component>
    <component>
        <recommendedName>
            <fullName evidence="11">Arginine biosynthesis bifunctional protein ArgJ beta chain</fullName>
        </recommendedName>
    </component>
</protein>
<proteinExistence type="inferred from homology"/>
<evidence type="ECO:0000313" key="12">
    <source>
        <dbReference type="EMBL" id="CEI81129.1"/>
    </source>
</evidence>
<evidence type="ECO:0000256" key="2">
    <source>
        <dbReference type="ARBA" id="ARBA00006774"/>
    </source>
</evidence>
<organism evidence="12 13">
    <name type="scientific">Oceanobacillus oncorhynchi</name>
    <dbReference type="NCBI Taxonomy" id="545501"/>
    <lineage>
        <taxon>Bacteria</taxon>
        <taxon>Bacillati</taxon>
        <taxon>Bacillota</taxon>
        <taxon>Bacilli</taxon>
        <taxon>Bacillales</taxon>
        <taxon>Bacillaceae</taxon>
        <taxon>Oceanobacillus</taxon>
    </lineage>
</organism>
<evidence type="ECO:0000256" key="7">
    <source>
        <dbReference type="ARBA" id="ARBA00022679"/>
    </source>
</evidence>
<feature type="chain" id="PRO_5023303511" description="Arginine biosynthesis bifunctional protein ArgJ beta chain" evidence="11">
    <location>
        <begin position="187"/>
        <end position="396"/>
    </location>
</feature>
<feature type="active site" description="Nucleophile" evidence="11">
    <location>
        <position position="187"/>
    </location>
</feature>
<feature type="binding site" evidence="11">
    <location>
        <position position="391"/>
    </location>
    <ligand>
        <name>substrate</name>
    </ligand>
</feature>
<keyword evidence="6 11" id="KW-0028">Amino-acid biosynthesis</keyword>
<feature type="binding site" evidence="11">
    <location>
        <position position="187"/>
    </location>
    <ligand>
        <name>substrate</name>
    </ligand>
</feature>
<feature type="binding site" evidence="11">
    <location>
        <position position="396"/>
    </location>
    <ligand>
        <name>substrate</name>
    </ligand>
</feature>
<dbReference type="EMBL" id="CDGG01000001">
    <property type="protein sequence ID" value="CEI81129.1"/>
    <property type="molecule type" value="Genomic_DNA"/>
</dbReference>
<evidence type="ECO:0000256" key="5">
    <source>
        <dbReference type="ARBA" id="ARBA00022571"/>
    </source>
</evidence>
<dbReference type="FunFam" id="3.10.20.340:FF:000003">
    <property type="entry name" value="Arginine biosynthesis bifunctional protein ArgJ"/>
    <property type="match status" value="1"/>
</dbReference>
<evidence type="ECO:0000256" key="4">
    <source>
        <dbReference type="ARBA" id="ARBA00022490"/>
    </source>
</evidence>
<feature type="site" description="Cleavage; by autolysis" evidence="11">
    <location>
        <begin position="186"/>
        <end position="187"/>
    </location>
</feature>
<feature type="chain" id="PRO_5023303512" description="Arginine biosynthesis bifunctional protein ArgJ alpha chain" evidence="11">
    <location>
        <begin position="1"/>
        <end position="186"/>
    </location>
</feature>
<dbReference type="RefSeq" id="WP_042530075.1">
    <property type="nucleotide sequence ID" value="NZ_CDGG01000001.1"/>
</dbReference>
<evidence type="ECO:0000256" key="10">
    <source>
        <dbReference type="ARBA" id="ARBA00023315"/>
    </source>
</evidence>
<dbReference type="FunFam" id="3.60.70.12:FF:000001">
    <property type="entry name" value="Arginine biosynthesis bifunctional protein ArgJ, chloroplastic"/>
    <property type="match status" value="1"/>
</dbReference>
<dbReference type="InterPro" id="IPR042195">
    <property type="entry name" value="ArgJ_beta_C"/>
</dbReference>
<evidence type="ECO:0000256" key="6">
    <source>
        <dbReference type="ARBA" id="ARBA00022605"/>
    </source>
</evidence>
<keyword evidence="7 11" id="KW-0808">Transferase</keyword>
<feature type="binding site" evidence="11">
    <location>
        <position position="266"/>
    </location>
    <ligand>
        <name>substrate</name>
    </ligand>
</feature>
<feature type="binding site" evidence="11">
    <location>
        <position position="176"/>
    </location>
    <ligand>
        <name>substrate</name>
    </ligand>
</feature>
<dbReference type="PANTHER" id="PTHR23100:SF0">
    <property type="entry name" value="ARGININE BIOSYNTHESIS BIFUNCTIONAL PROTEIN ARGJ, MITOCHONDRIAL"/>
    <property type="match status" value="1"/>
</dbReference>
<comment type="pathway">
    <text evidence="11">Amino-acid biosynthesis; L-arginine biosynthesis; L-ornithine and N-acetyl-L-glutamate from L-glutamate and N(2)-acetyl-L-ornithine (cyclic): step 1/1.</text>
</comment>
<feature type="site" description="Involved in the stabilization of negative charge on the oxyanion by the formation of the oxyanion hole" evidence="11">
    <location>
        <position position="118"/>
    </location>
</feature>
<keyword evidence="13" id="KW-1185">Reference proteome</keyword>
<name>A0A0A1MMT4_9BACI</name>
<dbReference type="AlphaFoldDB" id="A0A0A1MMT4"/>
<evidence type="ECO:0000256" key="3">
    <source>
        <dbReference type="ARBA" id="ARBA00011475"/>
    </source>
</evidence>
<feature type="binding site" evidence="11">
    <location>
        <position position="154"/>
    </location>
    <ligand>
        <name>substrate</name>
    </ligand>
</feature>
<dbReference type="SUPFAM" id="SSF56266">
    <property type="entry name" value="DmpA/ArgJ-like"/>
    <property type="match status" value="1"/>
</dbReference>
<comment type="pathway">
    <text evidence="11">Amino-acid biosynthesis; L-arginine biosynthesis; N(2)-acetyl-L-ornithine from L-glutamate: step 1/4.</text>
</comment>
<keyword evidence="4 11" id="KW-0963">Cytoplasm</keyword>
<evidence type="ECO:0000256" key="8">
    <source>
        <dbReference type="ARBA" id="ARBA00022813"/>
    </source>
</evidence>
<dbReference type="Pfam" id="PF01960">
    <property type="entry name" value="ArgJ"/>
    <property type="match status" value="1"/>
</dbReference>
<dbReference type="GO" id="GO:0005737">
    <property type="term" value="C:cytoplasm"/>
    <property type="evidence" value="ECO:0007669"/>
    <property type="project" value="UniProtKB-SubCell"/>
</dbReference>
<dbReference type="EC" id="2.3.1.35" evidence="11"/>
<reference evidence="12 13" key="1">
    <citation type="submission" date="2014-11" db="EMBL/GenBank/DDBJ databases">
        <authorList>
            <person name="Urmite Genomes Urmite Genomes"/>
        </authorList>
    </citation>
    <scope>NUCLEOTIDE SEQUENCE [LARGE SCALE GENOMIC DNA]</scope>
    <source>
        <strain evidence="12 13">Oc5</strain>
    </source>
</reference>
<keyword evidence="8 11" id="KW-0068">Autocatalytic cleavage</keyword>
<dbReference type="Gene3D" id="3.10.20.340">
    <property type="entry name" value="ArgJ beta chain, C-terminal domain"/>
    <property type="match status" value="1"/>
</dbReference>
<dbReference type="InterPro" id="IPR016117">
    <property type="entry name" value="ArgJ-like_dom_sf"/>
</dbReference>
<comment type="catalytic activity">
    <reaction evidence="11">
        <text>N(2)-acetyl-L-ornithine + L-glutamate = N-acetyl-L-glutamate + L-ornithine</text>
        <dbReference type="Rhea" id="RHEA:15349"/>
        <dbReference type="ChEBI" id="CHEBI:29985"/>
        <dbReference type="ChEBI" id="CHEBI:44337"/>
        <dbReference type="ChEBI" id="CHEBI:46911"/>
        <dbReference type="ChEBI" id="CHEBI:57805"/>
        <dbReference type="EC" id="2.3.1.35"/>
    </reaction>
</comment>
<keyword evidence="5 11" id="KW-0055">Arginine biosynthesis</keyword>
<dbReference type="Gene3D" id="3.60.70.12">
    <property type="entry name" value="L-amino peptidase D-ALA esterase/amidase"/>
    <property type="match status" value="1"/>
</dbReference>
<accession>A0A0A1MMT4</accession>
<comment type="similarity">
    <text evidence="2 11">Belongs to the ArgJ family.</text>
</comment>
<evidence type="ECO:0000313" key="13">
    <source>
        <dbReference type="Proteomes" id="UP000040453"/>
    </source>
</evidence>
<keyword evidence="10 11" id="KW-0012">Acyltransferase</keyword>
<evidence type="ECO:0000256" key="1">
    <source>
        <dbReference type="ARBA" id="ARBA00004496"/>
    </source>
</evidence>
<feature type="site" description="Involved in the stabilization of negative charge on the oxyanion by the formation of the oxyanion hole" evidence="11">
    <location>
        <position position="117"/>
    </location>
</feature>
<dbReference type="PANTHER" id="PTHR23100">
    <property type="entry name" value="ARGININE BIOSYNTHESIS BIFUNCTIONAL PROTEIN ARGJ"/>
    <property type="match status" value="1"/>
</dbReference>
<dbReference type="UniPathway" id="UPA00068">
    <property type="reaction ID" value="UER00106"/>
</dbReference>
<gene>
    <name evidence="12" type="primary">oat2</name>
    <name evidence="11" type="synonym">argJ</name>
    <name evidence="12" type="ORF">BN997_00946</name>
</gene>
<comment type="subcellular location">
    <subcellularLocation>
        <location evidence="1 11">Cytoplasm</location>
    </subcellularLocation>
</comment>
<comment type="catalytic activity">
    <reaction evidence="11">
        <text>L-glutamate + acetyl-CoA = N-acetyl-L-glutamate + CoA + H(+)</text>
        <dbReference type="Rhea" id="RHEA:24292"/>
        <dbReference type="ChEBI" id="CHEBI:15378"/>
        <dbReference type="ChEBI" id="CHEBI:29985"/>
        <dbReference type="ChEBI" id="CHEBI:44337"/>
        <dbReference type="ChEBI" id="CHEBI:57287"/>
        <dbReference type="ChEBI" id="CHEBI:57288"/>
        <dbReference type="EC" id="2.3.1.1"/>
    </reaction>
</comment>
<evidence type="ECO:0000256" key="11">
    <source>
        <dbReference type="HAMAP-Rule" id="MF_01106"/>
    </source>
</evidence>
<sequence>MKNLLKDKEYILENMPEGFYTCSKSLGIKDETLDFTVILSTELANAAAMFTQSRFCGAPIPIGKQNVANGKLKCFAINSKNANVATGEEGIKNVIELNELIAAELDIAPEDILPSSTGVIGYQLPMDKMRAGIKNLKNNLVEGGLDKSAEAIMTTDTYPKLKMCKIGDATLVGMAKGSGMIEPNMATMLSYFVTDAAISADELEKLLKEAVNQSFNMVSIDTDTSTSDTVAIMANGAAGKVDLQAFKEALTAMSIDLAKEIARDGEGATKLVEVTVNEASSFLQAKKIGKSIVNSPLVKTAIFGEDANWGRIAMAIGKCEDEIEVDLEKIAIYFGDTLIYQGKPIGDKENLDQIQSYLENPEIKITVSLALGTDQATVWGCDLSYDYVRINGEYTT</sequence>
<dbReference type="NCBIfam" id="NF003802">
    <property type="entry name" value="PRK05388.1"/>
    <property type="match status" value="1"/>
</dbReference>